<accession>A0A0A9HAA4</accession>
<evidence type="ECO:0000313" key="1">
    <source>
        <dbReference type="EMBL" id="JAE33657.1"/>
    </source>
</evidence>
<proteinExistence type="predicted"/>
<dbReference type="AlphaFoldDB" id="A0A0A9HAA4"/>
<name>A0A0A9HAA4_ARUDO</name>
<sequence>MALTTLSPVPIAPPRSRRSTAVFLPLPLPLPFFPLNRFLRRIPPYLQCATALFSSLQVRHRPPVLVATRQPSPA</sequence>
<dbReference type="EMBL" id="GBRH01164239">
    <property type="protein sequence ID" value="JAE33657.1"/>
    <property type="molecule type" value="Transcribed_RNA"/>
</dbReference>
<protein>
    <submittedName>
        <fullName evidence="1">Uncharacterized protein</fullName>
    </submittedName>
</protein>
<organism evidence="1">
    <name type="scientific">Arundo donax</name>
    <name type="common">Giant reed</name>
    <name type="synonym">Donax arundinaceus</name>
    <dbReference type="NCBI Taxonomy" id="35708"/>
    <lineage>
        <taxon>Eukaryota</taxon>
        <taxon>Viridiplantae</taxon>
        <taxon>Streptophyta</taxon>
        <taxon>Embryophyta</taxon>
        <taxon>Tracheophyta</taxon>
        <taxon>Spermatophyta</taxon>
        <taxon>Magnoliopsida</taxon>
        <taxon>Liliopsida</taxon>
        <taxon>Poales</taxon>
        <taxon>Poaceae</taxon>
        <taxon>PACMAD clade</taxon>
        <taxon>Arundinoideae</taxon>
        <taxon>Arundineae</taxon>
        <taxon>Arundo</taxon>
    </lineage>
</organism>
<reference evidence="1" key="2">
    <citation type="journal article" date="2015" name="Data Brief">
        <title>Shoot transcriptome of the giant reed, Arundo donax.</title>
        <authorList>
            <person name="Barrero R.A."/>
            <person name="Guerrero F.D."/>
            <person name="Moolhuijzen P."/>
            <person name="Goolsby J.A."/>
            <person name="Tidwell J."/>
            <person name="Bellgard S.E."/>
            <person name="Bellgard M.I."/>
        </authorList>
    </citation>
    <scope>NUCLEOTIDE SEQUENCE</scope>
    <source>
        <tissue evidence="1">Shoot tissue taken approximately 20 cm above the soil surface</tissue>
    </source>
</reference>
<reference evidence="1" key="1">
    <citation type="submission" date="2014-09" db="EMBL/GenBank/DDBJ databases">
        <authorList>
            <person name="Magalhaes I.L.F."/>
            <person name="Oliveira U."/>
            <person name="Santos F.R."/>
            <person name="Vidigal T.H.D.A."/>
            <person name="Brescovit A.D."/>
            <person name="Santos A.J."/>
        </authorList>
    </citation>
    <scope>NUCLEOTIDE SEQUENCE</scope>
    <source>
        <tissue evidence="1">Shoot tissue taken approximately 20 cm above the soil surface</tissue>
    </source>
</reference>